<dbReference type="Gene3D" id="2.115.10.20">
    <property type="entry name" value="Glycosyl hydrolase domain, family 43"/>
    <property type="match status" value="1"/>
</dbReference>
<proteinExistence type="predicted"/>
<gene>
    <name evidence="1" type="ORF">EV196_10229</name>
</gene>
<dbReference type="Proteomes" id="UP000295455">
    <property type="component" value="Unassembled WGS sequence"/>
</dbReference>
<accession>A0A4R1RMG6</accession>
<dbReference type="RefSeq" id="WP_132215065.1">
    <property type="nucleotide sequence ID" value="NZ_OX156936.1"/>
</dbReference>
<dbReference type="AlphaFoldDB" id="A0A4R1RMG6"/>
<evidence type="ECO:0008006" key="3">
    <source>
        <dbReference type="Google" id="ProtNLM"/>
    </source>
</evidence>
<reference evidence="1 2" key="1">
    <citation type="submission" date="2019-03" db="EMBL/GenBank/DDBJ databases">
        <title>Genomic Encyclopedia of Type Strains, Phase IV (KMG-IV): sequencing the most valuable type-strain genomes for metagenomic binning, comparative biology and taxonomic classification.</title>
        <authorList>
            <person name="Goeker M."/>
        </authorList>
    </citation>
    <scope>NUCLEOTIDE SEQUENCE [LARGE SCALE GENOMIC DNA]</scope>
    <source>
        <strain evidence="1 2">DSM 18792</strain>
    </source>
</reference>
<dbReference type="EMBL" id="SLUP01000002">
    <property type="protein sequence ID" value="TCL67473.1"/>
    <property type="molecule type" value="Genomic_DNA"/>
</dbReference>
<dbReference type="InterPro" id="IPR023296">
    <property type="entry name" value="Glyco_hydro_beta-prop_sf"/>
</dbReference>
<dbReference type="SUPFAM" id="SSF75005">
    <property type="entry name" value="Arabinanase/levansucrase/invertase"/>
    <property type="match status" value="1"/>
</dbReference>
<dbReference type="CDD" id="cd08994">
    <property type="entry name" value="GH43_62_32_68_117_130-like"/>
    <property type="match status" value="1"/>
</dbReference>
<keyword evidence="2" id="KW-1185">Reference proteome</keyword>
<name>A0A4R1RMG6_9FLAO</name>
<evidence type="ECO:0000313" key="2">
    <source>
        <dbReference type="Proteomes" id="UP000295455"/>
    </source>
</evidence>
<protein>
    <recommendedName>
        <fullName evidence="3">Glycosyl hydrolase family 43</fullName>
    </recommendedName>
</protein>
<evidence type="ECO:0000313" key="1">
    <source>
        <dbReference type="EMBL" id="TCL67473.1"/>
    </source>
</evidence>
<organism evidence="1 2">
    <name type="scientific">Mariniflexile fucanivorans</name>
    <dbReference type="NCBI Taxonomy" id="264023"/>
    <lineage>
        <taxon>Bacteria</taxon>
        <taxon>Pseudomonadati</taxon>
        <taxon>Bacteroidota</taxon>
        <taxon>Flavobacteriia</taxon>
        <taxon>Flavobacteriales</taxon>
        <taxon>Flavobacteriaceae</taxon>
        <taxon>Mariniflexile</taxon>
    </lineage>
</organism>
<dbReference type="PROSITE" id="PS51257">
    <property type="entry name" value="PROKAR_LIPOPROTEIN"/>
    <property type="match status" value="1"/>
</dbReference>
<dbReference type="OrthoDB" id="9794572at2"/>
<comment type="caution">
    <text evidence="1">The sequence shown here is derived from an EMBL/GenBank/DDBJ whole genome shotgun (WGS) entry which is preliminary data.</text>
</comment>
<sequence length="348" mass="39595">MKYKIQFAVLGIITLLIFSCKNVSIKESSFVKSQVSGKYILDAPEGVWHWGMAPIYDVKGKLHVFMSSIPNKGSWVRNSSIVHYTANSPEGPYTFVDTTFTSKTHTYHNPQISKVGDIYVLVYLWKNSKTETINQEIGIATTKTLNGPWIESPNNPVLKASGKQGDGATIIHASNPTFLQDKDGKFRIYYKSITDAYGNERHREISMAISDKIEGPYRNYDKNPLISYAEKGLDIEDCYAFLYKDSYYIIVEDRKGIKNMLENKTVADSLNKPGGWRPGLIYKSNNGLNWERPEIGYKTNQEYFGTKLARTERPHILWKNGEPECLFLACHDEDPSAGFFVRIKGWNP</sequence>